<dbReference type="Proteomes" id="UP000284006">
    <property type="component" value="Unassembled WGS sequence"/>
</dbReference>
<dbReference type="EMBL" id="QYUP01000111">
    <property type="protein sequence ID" value="RJG15873.1"/>
    <property type="molecule type" value="Genomic_DNA"/>
</dbReference>
<accession>A0A418XT75</accession>
<comment type="caution">
    <text evidence="1">The sequence shown here is derived from an EMBL/GenBank/DDBJ whole genome shotgun (WGS) entry which is preliminary data.</text>
</comment>
<gene>
    <name evidence="1" type="ORF">D3872_11715</name>
</gene>
<keyword evidence="2" id="KW-1185">Reference proteome</keyword>
<sequence>MAGSARSTRASTAVERLKNRTGHAGYSMVRTGDGLFCLSERPGEPPLCAPLELDDFVKFVNKLGPQEVRRVSKNDVEFEKQLVKKNKPE</sequence>
<dbReference type="OrthoDB" id="8538070at2"/>
<organism evidence="1 2">
    <name type="scientific">Massilia cavernae</name>
    <dbReference type="NCBI Taxonomy" id="2320864"/>
    <lineage>
        <taxon>Bacteria</taxon>
        <taxon>Pseudomonadati</taxon>
        <taxon>Pseudomonadota</taxon>
        <taxon>Betaproteobacteria</taxon>
        <taxon>Burkholderiales</taxon>
        <taxon>Oxalobacteraceae</taxon>
        <taxon>Telluria group</taxon>
        <taxon>Massilia</taxon>
    </lineage>
</organism>
<name>A0A418XT75_9BURK</name>
<dbReference type="AlphaFoldDB" id="A0A418XT75"/>
<dbReference type="RefSeq" id="WP_119810933.1">
    <property type="nucleotide sequence ID" value="NZ_QYUP01000111.1"/>
</dbReference>
<evidence type="ECO:0000313" key="2">
    <source>
        <dbReference type="Proteomes" id="UP000284006"/>
    </source>
</evidence>
<proteinExistence type="predicted"/>
<evidence type="ECO:0000313" key="1">
    <source>
        <dbReference type="EMBL" id="RJG15873.1"/>
    </source>
</evidence>
<protein>
    <submittedName>
        <fullName evidence="1">Uncharacterized protein</fullName>
    </submittedName>
</protein>
<reference evidence="1 2" key="1">
    <citation type="submission" date="2018-09" db="EMBL/GenBank/DDBJ databases">
        <authorList>
            <person name="Zhu H."/>
        </authorList>
    </citation>
    <scope>NUCLEOTIDE SEQUENCE [LARGE SCALE GENOMIC DNA]</scope>
    <source>
        <strain evidence="1 2">K1S02-61</strain>
    </source>
</reference>